<evidence type="ECO:0000256" key="1">
    <source>
        <dbReference type="SAM" id="MobiDB-lite"/>
    </source>
</evidence>
<protein>
    <submittedName>
        <fullName evidence="2">Uncharacterized protein</fullName>
    </submittedName>
</protein>
<proteinExistence type="predicted"/>
<dbReference type="Proteomes" id="UP000053467">
    <property type="component" value="Unassembled WGS sequence"/>
</dbReference>
<feature type="region of interest" description="Disordered" evidence="1">
    <location>
        <begin position="43"/>
        <end position="85"/>
    </location>
</feature>
<dbReference type="AlphaFoldDB" id="A0A101I2N7"/>
<dbReference type="EMBL" id="LGGX01000002">
    <property type="protein sequence ID" value="KUK87887.1"/>
    <property type="molecule type" value="Genomic_DNA"/>
</dbReference>
<accession>A0A101I2N7</accession>
<sequence length="153" mass="17470">MSEDFLKKISSKRGDEKDNPFSKLFQEKKEKIVPTVEEKKDEGIIGIENLGTSSTSRNEDENFSENYNSENENSPLPSKDMSKENIFEKKEETVSNDSSLFFNTSSSTQDLTFDDLSIGKNSSDEDKIEKVTDMLKKGLVDESIEFIKQNFKK</sequence>
<name>A0A101I2N7_UNCT6</name>
<organism evidence="2 3">
    <name type="scientific">candidate division TA06 bacterium 34_109</name>
    <dbReference type="NCBI Taxonomy" id="1635277"/>
    <lineage>
        <taxon>Bacteria</taxon>
        <taxon>Bacteria division TA06</taxon>
    </lineage>
</organism>
<evidence type="ECO:0000313" key="2">
    <source>
        <dbReference type="EMBL" id="KUK87887.1"/>
    </source>
</evidence>
<reference evidence="3" key="1">
    <citation type="journal article" date="2015" name="MBio">
        <title>Genome-Resolved Metagenomic Analysis Reveals Roles for Candidate Phyla and Other Microbial Community Members in Biogeochemical Transformations in Oil Reservoirs.</title>
        <authorList>
            <person name="Hu P."/>
            <person name="Tom L."/>
            <person name="Singh A."/>
            <person name="Thomas B.C."/>
            <person name="Baker B.J."/>
            <person name="Piceno Y.M."/>
            <person name="Andersen G.L."/>
            <person name="Banfield J.F."/>
        </authorList>
    </citation>
    <scope>NUCLEOTIDE SEQUENCE [LARGE SCALE GENOMIC DNA]</scope>
</reference>
<comment type="caution">
    <text evidence="2">The sequence shown here is derived from an EMBL/GenBank/DDBJ whole genome shotgun (WGS) entry which is preliminary data.</text>
</comment>
<evidence type="ECO:0000313" key="3">
    <source>
        <dbReference type="Proteomes" id="UP000053467"/>
    </source>
</evidence>
<feature type="region of interest" description="Disordered" evidence="1">
    <location>
        <begin position="1"/>
        <end position="29"/>
    </location>
</feature>
<feature type="compositionally biased region" description="Low complexity" evidence="1">
    <location>
        <begin position="64"/>
        <end position="74"/>
    </location>
</feature>
<gene>
    <name evidence="2" type="ORF">XE03_0406</name>
</gene>